<dbReference type="RefSeq" id="WP_115121945.1">
    <property type="nucleotide sequence ID" value="NZ_QRAO01000001.1"/>
</dbReference>
<proteinExistence type="predicted"/>
<organism evidence="1 2">
    <name type="scientific">Marinirhabdus gelatinilytica</name>
    <dbReference type="NCBI Taxonomy" id="1703343"/>
    <lineage>
        <taxon>Bacteria</taxon>
        <taxon>Pseudomonadati</taxon>
        <taxon>Bacteroidota</taxon>
        <taxon>Flavobacteriia</taxon>
        <taxon>Flavobacteriales</taxon>
        <taxon>Flavobacteriaceae</taxon>
    </lineage>
</organism>
<evidence type="ECO:0000313" key="2">
    <source>
        <dbReference type="Proteomes" id="UP000255317"/>
    </source>
</evidence>
<evidence type="ECO:0008006" key="3">
    <source>
        <dbReference type="Google" id="ProtNLM"/>
    </source>
</evidence>
<sequence length="63" mass="7494">MKIFSCKITGHNLNELTNNALYVKEYECAKCKQQFTTDGYGRLVKLTRYWKENNKYFATFIKS</sequence>
<dbReference type="OrthoDB" id="1450221at2"/>
<evidence type="ECO:0000313" key="1">
    <source>
        <dbReference type="EMBL" id="RDK88218.1"/>
    </source>
</evidence>
<reference evidence="1 2" key="1">
    <citation type="submission" date="2018-07" db="EMBL/GenBank/DDBJ databases">
        <title>Genomic Encyclopedia of Type Strains, Phase IV (KMG-IV): sequencing the most valuable type-strain genomes for metagenomic binning, comparative biology and taxonomic classification.</title>
        <authorList>
            <person name="Goeker M."/>
        </authorList>
    </citation>
    <scope>NUCLEOTIDE SEQUENCE [LARGE SCALE GENOMIC DNA]</scope>
    <source>
        <strain evidence="1 2">DSM 101478</strain>
    </source>
</reference>
<protein>
    <recommendedName>
        <fullName evidence="3">Prophage protein DUF1660</fullName>
    </recommendedName>
</protein>
<dbReference type="AlphaFoldDB" id="A0A370QIN2"/>
<name>A0A370QIN2_9FLAO</name>
<gene>
    <name evidence="1" type="ORF">C8D94_10187</name>
</gene>
<dbReference type="Proteomes" id="UP000255317">
    <property type="component" value="Unassembled WGS sequence"/>
</dbReference>
<keyword evidence="2" id="KW-1185">Reference proteome</keyword>
<comment type="caution">
    <text evidence="1">The sequence shown here is derived from an EMBL/GenBank/DDBJ whole genome shotgun (WGS) entry which is preliminary data.</text>
</comment>
<dbReference type="EMBL" id="QRAO01000001">
    <property type="protein sequence ID" value="RDK88218.1"/>
    <property type="molecule type" value="Genomic_DNA"/>
</dbReference>
<accession>A0A370QIN2</accession>